<dbReference type="RefSeq" id="WP_188599536.1">
    <property type="nucleotide sequence ID" value="NZ_BMJW01000003.1"/>
</dbReference>
<dbReference type="Gene3D" id="3.30.565.10">
    <property type="entry name" value="Histidine kinase-like ATPase, C-terminal domain"/>
    <property type="match status" value="1"/>
</dbReference>
<dbReference type="InterPro" id="IPR036890">
    <property type="entry name" value="HATPase_C_sf"/>
</dbReference>
<feature type="domain" description="Histidine kinase/HSP90-like ATPase" evidence="1">
    <location>
        <begin position="5"/>
        <end position="55"/>
    </location>
</feature>
<protein>
    <recommendedName>
        <fullName evidence="1">Histidine kinase/HSP90-like ATPase domain-containing protein</fullName>
    </recommendedName>
</protein>
<organism evidence="2 3">
    <name type="scientific">Polaribacter pacificus</name>
    <dbReference type="NCBI Taxonomy" id="1775173"/>
    <lineage>
        <taxon>Bacteria</taxon>
        <taxon>Pseudomonadati</taxon>
        <taxon>Bacteroidota</taxon>
        <taxon>Flavobacteriia</taxon>
        <taxon>Flavobacteriales</taxon>
        <taxon>Flavobacteriaceae</taxon>
    </lineage>
</organism>
<accession>A0A917MFQ9</accession>
<name>A0A917MFQ9_9FLAO</name>
<evidence type="ECO:0000259" key="1">
    <source>
        <dbReference type="Pfam" id="PF02518"/>
    </source>
</evidence>
<proteinExistence type="predicted"/>
<reference evidence="2" key="2">
    <citation type="submission" date="2020-09" db="EMBL/GenBank/DDBJ databases">
        <authorList>
            <person name="Sun Q."/>
            <person name="Zhou Y."/>
        </authorList>
    </citation>
    <scope>NUCLEOTIDE SEQUENCE</scope>
    <source>
        <strain evidence="2">CGMCC 1.15763</strain>
    </source>
</reference>
<evidence type="ECO:0000313" key="3">
    <source>
        <dbReference type="Proteomes" id="UP000633278"/>
    </source>
</evidence>
<keyword evidence="3" id="KW-1185">Reference proteome</keyword>
<sequence>MGGGFETKKLQNPSNHTNSGFGLFAVKERIQNMNGKFSIVSEINVGTTVNFFVPLS</sequence>
<reference evidence="2" key="1">
    <citation type="journal article" date="2014" name="Int. J. Syst. Evol. Microbiol.">
        <title>Complete genome sequence of Corynebacterium casei LMG S-19264T (=DSM 44701T), isolated from a smear-ripened cheese.</title>
        <authorList>
            <consortium name="US DOE Joint Genome Institute (JGI-PGF)"/>
            <person name="Walter F."/>
            <person name="Albersmeier A."/>
            <person name="Kalinowski J."/>
            <person name="Ruckert C."/>
        </authorList>
    </citation>
    <scope>NUCLEOTIDE SEQUENCE</scope>
    <source>
        <strain evidence="2">CGMCC 1.15763</strain>
    </source>
</reference>
<evidence type="ECO:0000313" key="2">
    <source>
        <dbReference type="EMBL" id="GGH03700.1"/>
    </source>
</evidence>
<gene>
    <name evidence="2" type="ORF">GCM10011416_23400</name>
</gene>
<dbReference type="Proteomes" id="UP000633278">
    <property type="component" value="Unassembled WGS sequence"/>
</dbReference>
<dbReference type="InterPro" id="IPR003594">
    <property type="entry name" value="HATPase_dom"/>
</dbReference>
<dbReference type="AlphaFoldDB" id="A0A917MFQ9"/>
<comment type="caution">
    <text evidence="2">The sequence shown here is derived from an EMBL/GenBank/DDBJ whole genome shotgun (WGS) entry which is preliminary data.</text>
</comment>
<dbReference type="Pfam" id="PF02518">
    <property type="entry name" value="HATPase_c"/>
    <property type="match status" value="1"/>
</dbReference>
<dbReference type="SUPFAM" id="SSF55874">
    <property type="entry name" value="ATPase domain of HSP90 chaperone/DNA topoisomerase II/histidine kinase"/>
    <property type="match status" value="1"/>
</dbReference>
<dbReference type="EMBL" id="BMJW01000003">
    <property type="protein sequence ID" value="GGH03700.1"/>
    <property type="molecule type" value="Genomic_DNA"/>
</dbReference>